<accession>A0A401ZJ54</accession>
<organism evidence="2 3">
    <name type="scientific">Dictyobacter aurantiacus</name>
    <dbReference type="NCBI Taxonomy" id="1936993"/>
    <lineage>
        <taxon>Bacteria</taxon>
        <taxon>Bacillati</taxon>
        <taxon>Chloroflexota</taxon>
        <taxon>Ktedonobacteria</taxon>
        <taxon>Ktedonobacterales</taxon>
        <taxon>Dictyobacteraceae</taxon>
        <taxon>Dictyobacter</taxon>
    </lineage>
</organism>
<dbReference type="Proteomes" id="UP000287224">
    <property type="component" value="Unassembled WGS sequence"/>
</dbReference>
<dbReference type="EMBL" id="BIFQ01000001">
    <property type="protein sequence ID" value="GCE06885.1"/>
    <property type="molecule type" value="Genomic_DNA"/>
</dbReference>
<feature type="transmembrane region" description="Helical" evidence="1">
    <location>
        <begin position="177"/>
        <end position="201"/>
    </location>
</feature>
<keyword evidence="1" id="KW-1133">Transmembrane helix</keyword>
<keyword evidence="1" id="KW-0472">Membrane</keyword>
<keyword evidence="3" id="KW-1185">Reference proteome</keyword>
<reference evidence="3" key="1">
    <citation type="submission" date="2018-12" db="EMBL/GenBank/DDBJ databases">
        <title>Tengunoibacter tsumagoiensis gen. nov., sp. nov., Dictyobacter kobayashii sp. nov., D. alpinus sp. nov., and D. joshuensis sp. nov. and description of Dictyobacteraceae fam. nov. within the order Ktedonobacterales isolated from Tengu-no-mugimeshi.</title>
        <authorList>
            <person name="Wang C.M."/>
            <person name="Zheng Y."/>
            <person name="Sakai Y."/>
            <person name="Toyoda A."/>
            <person name="Minakuchi Y."/>
            <person name="Abe K."/>
            <person name="Yokota A."/>
            <person name="Yabe S."/>
        </authorList>
    </citation>
    <scope>NUCLEOTIDE SEQUENCE [LARGE SCALE GENOMIC DNA]</scope>
    <source>
        <strain evidence="3">S-27</strain>
    </source>
</reference>
<comment type="caution">
    <text evidence="2">The sequence shown here is derived from an EMBL/GenBank/DDBJ whole genome shotgun (WGS) entry which is preliminary data.</text>
</comment>
<name>A0A401ZJ54_9CHLR</name>
<keyword evidence="1" id="KW-0812">Transmembrane</keyword>
<dbReference type="RefSeq" id="WP_126597773.1">
    <property type="nucleotide sequence ID" value="NZ_BIFQ01000001.1"/>
</dbReference>
<feature type="transmembrane region" description="Helical" evidence="1">
    <location>
        <begin position="139"/>
        <end position="157"/>
    </location>
</feature>
<evidence type="ECO:0000313" key="2">
    <source>
        <dbReference type="EMBL" id="GCE06885.1"/>
    </source>
</evidence>
<evidence type="ECO:0008006" key="4">
    <source>
        <dbReference type="Google" id="ProtNLM"/>
    </source>
</evidence>
<evidence type="ECO:0000313" key="3">
    <source>
        <dbReference type="Proteomes" id="UP000287224"/>
    </source>
</evidence>
<feature type="transmembrane region" description="Helical" evidence="1">
    <location>
        <begin position="101"/>
        <end position="127"/>
    </location>
</feature>
<dbReference type="OrthoDB" id="155338at2"/>
<sequence>MFRNLHAIEIAEGALLADIAVAFQFMVAFLPVGAGFFVFLNMVVFTVLVLRRGLYVALMGIVTAICLLCILIGPHGATSLVTEGLAGLFLGLTMKYRLPHLLVIFLGALGGSTYLFVLIITVAWLTGVPFDTYIRSMHHAYNTVIPILALIAQHVWLGTFWRQQLYPLIAALAQWGFAHWMIMFYALLFLVFIPAIVVIYWTANSFVRLLGYDVRPLLEGKVGRQVHRARRRVVTFILKRKARERRWSKAA</sequence>
<feature type="transmembrane region" description="Helical" evidence="1">
    <location>
        <begin position="25"/>
        <end position="50"/>
    </location>
</feature>
<protein>
    <recommendedName>
        <fullName evidence="4">DUF2232 domain-containing protein</fullName>
    </recommendedName>
</protein>
<dbReference type="AlphaFoldDB" id="A0A401ZJ54"/>
<gene>
    <name evidence="2" type="ORF">KDAU_42140</name>
</gene>
<proteinExistence type="predicted"/>
<evidence type="ECO:0000256" key="1">
    <source>
        <dbReference type="SAM" id="Phobius"/>
    </source>
</evidence>
<feature type="transmembrane region" description="Helical" evidence="1">
    <location>
        <begin position="57"/>
        <end position="81"/>
    </location>
</feature>